<dbReference type="PROSITE" id="PS00903">
    <property type="entry name" value="CYT_DCMP_DEAMINASES_1"/>
    <property type="match status" value="1"/>
</dbReference>
<sequence>MGARPSLTIDAAMVRALELAARGPAHGPNPRVGAVLLGPAPRPLDSLPDAAARGPVDDASRVVLAEGFHRGAGTPHAEAAALADARGRGVDVRGATAVVTLEPCNHTGRTGPCAQALLDAGVAEVVYAVADPNPVATGGGDHLRAAGVRVATGLREAEGEHLLGPWLVAVRRGSPYVTLKLASTLDGRVAAADGTSQWITGPAARAHAHRVRAQVDAVLVGTGTVVADDPSLTARTPSPASATGEPAPGLAEHQPLRVAGGVVGPAPGLAEHQPLRVAGGVVGLGAGLAEHQPLRVVVGLRDLPPHLRLAPQGAWTTDGGGPVLHVRTHDVRAVLAELAAREVRHVLVEGGPGLATAFLAAGVVDEVHAYLAPVLLGTGLGAVGDLGVATLADAPRLLTHDVQRLGPDVLVVARVLPVVSPVPHAPAGPAADLTASDLTAPGSPVPGAPTSTHASTHRTTPEQET</sequence>
<keyword evidence="10" id="KW-0479">Metal-binding</keyword>
<comment type="caution">
    <text evidence="19">The sequence shown here is derived from an EMBL/GenBank/DDBJ whole genome shotgun (WGS) entry which is preliminary data.</text>
</comment>
<keyword evidence="20" id="KW-1185">Reference proteome</keyword>
<dbReference type="InterPro" id="IPR024072">
    <property type="entry name" value="DHFR-like_dom_sf"/>
</dbReference>
<organism evidence="19 20">
    <name type="scientific">Oerskovia jenensis</name>
    <dbReference type="NCBI Taxonomy" id="162169"/>
    <lineage>
        <taxon>Bacteria</taxon>
        <taxon>Bacillati</taxon>
        <taxon>Actinomycetota</taxon>
        <taxon>Actinomycetes</taxon>
        <taxon>Micrococcales</taxon>
        <taxon>Cellulomonadaceae</taxon>
        <taxon>Oerskovia</taxon>
    </lineage>
</organism>
<evidence type="ECO:0000313" key="20">
    <source>
        <dbReference type="Proteomes" id="UP000698059"/>
    </source>
</evidence>
<comment type="similarity">
    <text evidence="4">In the N-terminal section; belongs to the cytidine and deoxycytidylate deaminase family.</text>
</comment>
<evidence type="ECO:0000256" key="12">
    <source>
        <dbReference type="ARBA" id="ARBA00022857"/>
    </source>
</evidence>
<dbReference type="InterPro" id="IPR002734">
    <property type="entry name" value="RibDG_C"/>
</dbReference>
<keyword evidence="12" id="KW-0521">NADP</keyword>
<evidence type="ECO:0000256" key="2">
    <source>
        <dbReference type="ARBA" id="ARBA00004882"/>
    </source>
</evidence>
<dbReference type="RefSeq" id="WP_239525115.1">
    <property type="nucleotide sequence ID" value="NZ_BAAAVF010000015.1"/>
</dbReference>
<dbReference type="Gene3D" id="3.40.140.10">
    <property type="entry name" value="Cytidine Deaminase, domain 2"/>
    <property type="match status" value="1"/>
</dbReference>
<dbReference type="InterPro" id="IPR002125">
    <property type="entry name" value="CMP_dCMP_dom"/>
</dbReference>
<reference evidence="19 20" key="1">
    <citation type="submission" date="2021-01" db="EMBL/GenBank/DDBJ databases">
        <title>Sequencing the genomes of 1000 actinobacteria strains.</title>
        <authorList>
            <person name="Klenk H.-P."/>
        </authorList>
    </citation>
    <scope>NUCLEOTIDE SEQUENCE [LARGE SCALE GENOMIC DNA]</scope>
    <source>
        <strain evidence="19 20">DSM 46000</strain>
    </source>
</reference>
<accession>A0ABS2LB42</accession>
<comment type="catalytic activity">
    <reaction evidence="15">
        <text>5-amino-6-(5-phospho-D-ribitylamino)uracil + NADP(+) = 5-amino-6-(5-phospho-D-ribosylamino)uracil + NADPH + H(+)</text>
        <dbReference type="Rhea" id="RHEA:17845"/>
        <dbReference type="ChEBI" id="CHEBI:15378"/>
        <dbReference type="ChEBI" id="CHEBI:57783"/>
        <dbReference type="ChEBI" id="CHEBI:58349"/>
        <dbReference type="ChEBI" id="CHEBI:58421"/>
        <dbReference type="ChEBI" id="CHEBI:58453"/>
        <dbReference type="EC" id="1.1.1.193"/>
    </reaction>
</comment>
<evidence type="ECO:0000256" key="15">
    <source>
        <dbReference type="ARBA" id="ARBA00049861"/>
    </source>
</evidence>
<comment type="function">
    <text evidence="1">Converts 2,5-diamino-6-(ribosylamino)-4(3h)-pyrimidinone 5'-phosphate into 5-amino-6-(ribosylamino)-2,4(1h,3h)-pyrimidinedione 5'-phosphate.</text>
</comment>
<evidence type="ECO:0000256" key="10">
    <source>
        <dbReference type="ARBA" id="ARBA00022723"/>
    </source>
</evidence>
<dbReference type="GO" id="GO:0008835">
    <property type="term" value="F:diaminohydroxyphosphoribosylaminopyrimidine deaminase activity"/>
    <property type="evidence" value="ECO:0007669"/>
    <property type="project" value="UniProtKB-EC"/>
</dbReference>
<keyword evidence="14" id="KW-0511">Multifunctional enzyme</keyword>
<dbReference type="Proteomes" id="UP000698059">
    <property type="component" value="Unassembled WGS sequence"/>
</dbReference>
<evidence type="ECO:0000256" key="16">
    <source>
        <dbReference type="ARBA" id="ARBA00049886"/>
    </source>
</evidence>
<dbReference type="Gene3D" id="3.40.430.10">
    <property type="entry name" value="Dihydrofolate Reductase, subunit A"/>
    <property type="match status" value="1"/>
</dbReference>
<dbReference type="PROSITE" id="PS51747">
    <property type="entry name" value="CYT_DCMP_DEAMINASES_2"/>
    <property type="match status" value="1"/>
</dbReference>
<feature type="region of interest" description="Disordered" evidence="17">
    <location>
        <begin position="229"/>
        <end position="251"/>
    </location>
</feature>
<evidence type="ECO:0000256" key="4">
    <source>
        <dbReference type="ARBA" id="ARBA00005259"/>
    </source>
</evidence>
<feature type="domain" description="CMP/dCMP-type deaminase" evidence="18">
    <location>
        <begin position="7"/>
        <end position="151"/>
    </location>
</feature>
<dbReference type="Pfam" id="PF00383">
    <property type="entry name" value="dCMP_cyt_deam_1"/>
    <property type="match status" value="1"/>
</dbReference>
<dbReference type="InterPro" id="IPR016193">
    <property type="entry name" value="Cytidine_deaminase-like"/>
</dbReference>
<dbReference type="EC" id="1.1.1.193" evidence="7"/>
<evidence type="ECO:0000256" key="11">
    <source>
        <dbReference type="ARBA" id="ARBA00022833"/>
    </source>
</evidence>
<evidence type="ECO:0000256" key="7">
    <source>
        <dbReference type="ARBA" id="ARBA00013173"/>
    </source>
</evidence>
<feature type="region of interest" description="Disordered" evidence="17">
    <location>
        <begin position="429"/>
        <end position="465"/>
    </location>
</feature>
<dbReference type="EC" id="3.5.4.26" evidence="6"/>
<dbReference type="SUPFAM" id="SSF53927">
    <property type="entry name" value="Cytidine deaminase-like"/>
    <property type="match status" value="1"/>
</dbReference>
<evidence type="ECO:0000256" key="6">
    <source>
        <dbReference type="ARBA" id="ARBA00012766"/>
    </source>
</evidence>
<keyword evidence="13 19" id="KW-0560">Oxidoreductase</keyword>
<gene>
    <name evidence="19" type="ORF">JOD49_000238</name>
</gene>
<dbReference type="InterPro" id="IPR004794">
    <property type="entry name" value="Eubact_RibD"/>
</dbReference>
<dbReference type="SUPFAM" id="SSF53597">
    <property type="entry name" value="Dihydrofolate reductase-like"/>
    <property type="match status" value="1"/>
</dbReference>
<evidence type="ECO:0000256" key="8">
    <source>
        <dbReference type="ARBA" id="ARBA00019930"/>
    </source>
</evidence>
<evidence type="ECO:0000256" key="14">
    <source>
        <dbReference type="ARBA" id="ARBA00023268"/>
    </source>
</evidence>
<evidence type="ECO:0000256" key="13">
    <source>
        <dbReference type="ARBA" id="ARBA00023002"/>
    </source>
</evidence>
<name>A0ABS2LB42_9CELL</name>
<evidence type="ECO:0000256" key="17">
    <source>
        <dbReference type="SAM" id="MobiDB-lite"/>
    </source>
</evidence>
<dbReference type="PANTHER" id="PTHR38011">
    <property type="entry name" value="DIHYDROFOLATE REDUCTASE FAMILY PROTEIN (AFU_ORTHOLOGUE AFUA_8G06820)"/>
    <property type="match status" value="1"/>
</dbReference>
<dbReference type="EMBL" id="JAFBBO010000001">
    <property type="protein sequence ID" value="MBM7477318.1"/>
    <property type="molecule type" value="Genomic_DNA"/>
</dbReference>
<keyword evidence="11" id="KW-0862">Zinc</keyword>
<dbReference type="NCBIfam" id="TIGR00326">
    <property type="entry name" value="eubact_ribD"/>
    <property type="match status" value="1"/>
</dbReference>
<comment type="pathway">
    <text evidence="2">Cofactor biosynthesis; riboflavin biosynthesis; 5-amino-6-(D-ribitylamino)uracil from GTP: step 2/4.</text>
</comment>
<comment type="similarity">
    <text evidence="5">In the C-terminal section; belongs to the HTP reductase family.</text>
</comment>
<protein>
    <recommendedName>
        <fullName evidence="8">Riboflavin biosynthesis protein RibD</fullName>
        <ecNumber evidence="7">1.1.1.193</ecNumber>
        <ecNumber evidence="6">3.5.4.26</ecNumber>
    </recommendedName>
</protein>
<evidence type="ECO:0000313" key="19">
    <source>
        <dbReference type="EMBL" id="MBM7477318.1"/>
    </source>
</evidence>
<comment type="pathway">
    <text evidence="3">Cofactor biosynthesis; riboflavin biosynthesis; 5-amino-6-(D-ribitylamino)uracil from GTP: step 3/4.</text>
</comment>
<keyword evidence="9" id="KW-0686">Riboflavin biosynthesis</keyword>
<dbReference type="Pfam" id="PF01872">
    <property type="entry name" value="RibD_C"/>
    <property type="match status" value="1"/>
</dbReference>
<evidence type="ECO:0000256" key="1">
    <source>
        <dbReference type="ARBA" id="ARBA00002151"/>
    </source>
</evidence>
<evidence type="ECO:0000256" key="9">
    <source>
        <dbReference type="ARBA" id="ARBA00022619"/>
    </source>
</evidence>
<dbReference type="InterPro" id="IPR050765">
    <property type="entry name" value="Riboflavin_Biosynth_HTPR"/>
</dbReference>
<feature type="compositionally biased region" description="Polar residues" evidence="17">
    <location>
        <begin position="449"/>
        <end position="458"/>
    </location>
</feature>
<dbReference type="GO" id="GO:0008703">
    <property type="term" value="F:5-amino-6-(5-phosphoribosylamino)uracil reductase activity"/>
    <property type="evidence" value="ECO:0007669"/>
    <property type="project" value="UniProtKB-EC"/>
</dbReference>
<evidence type="ECO:0000256" key="3">
    <source>
        <dbReference type="ARBA" id="ARBA00004910"/>
    </source>
</evidence>
<comment type="catalytic activity">
    <reaction evidence="16">
        <text>2,5-diamino-6-hydroxy-4-(5-phosphoribosylamino)-pyrimidine + H2O + H(+) = 5-amino-6-(5-phospho-D-ribosylamino)uracil + NH4(+)</text>
        <dbReference type="Rhea" id="RHEA:21868"/>
        <dbReference type="ChEBI" id="CHEBI:15377"/>
        <dbReference type="ChEBI" id="CHEBI:15378"/>
        <dbReference type="ChEBI" id="CHEBI:28938"/>
        <dbReference type="ChEBI" id="CHEBI:58453"/>
        <dbReference type="ChEBI" id="CHEBI:58614"/>
        <dbReference type="EC" id="3.5.4.26"/>
    </reaction>
</comment>
<keyword evidence="19" id="KW-0378">Hydrolase</keyword>
<dbReference type="PANTHER" id="PTHR38011:SF7">
    <property type="entry name" value="2,5-DIAMINO-6-RIBOSYLAMINO-4(3H)-PYRIMIDINONE 5'-PHOSPHATE REDUCTASE"/>
    <property type="match status" value="1"/>
</dbReference>
<proteinExistence type="inferred from homology"/>
<evidence type="ECO:0000259" key="18">
    <source>
        <dbReference type="PROSITE" id="PS51747"/>
    </source>
</evidence>
<evidence type="ECO:0000256" key="5">
    <source>
        <dbReference type="ARBA" id="ARBA00007417"/>
    </source>
</evidence>
<dbReference type="InterPro" id="IPR016192">
    <property type="entry name" value="APOBEC/CMP_deaminase_Zn-bd"/>
</dbReference>